<dbReference type="AlphaFoldDB" id="A0A9X2KJ98"/>
<feature type="transmembrane region" description="Helical" evidence="2">
    <location>
        <begin position="104"/>
        <end position="124"/>
    </location>
</feature>
<feature type="compositionally biased region" description="Gly residues" evidence="1">
    <location>
        <begin position="269"/>
        <end position="283"/>
    </location>
</feature>
<protein>
    <submittedName>
        <fullName evidence="3">DUF1275 domain-containing protein</fullName>
    </submittedName>
</protein>
<dbReference type="PANTHER" id="PTHR37314">
    <property type="entry name" value="SLR0142 PROTEIN"/>
    <property type="match status" value="1"/>
</dbReference>
<feature type="transmembrane region" description="Helical" evidence="2">
    <location>
        <begin position="224"/>
        <end position="240"/>
    </location>
</feature>
<proteinExistence type="predicted"/>
<accession>A0A9X2KJ98</accession>
<feature type="transmembrane region" description="Helical" evidence="2">
    <location>
        <begin position="130"/>
        <end position="149"/>
    </location>
</feature>
<feature type="transmembrane region" description="Helical" evidence="2">
    <location>
        <begin position="26"/>
        <end position="48"/>
    </location>
</feature>
<keyword evidence="2" id="KW-0472">Membrane</keyword>
<dbReference type="InterPro" id="IPR010699">
    <property type="entry name" value="DUF1275"/>
</dbReference>
<reference evidence="3" key="1">
    <citation type="submission" date="2022-06" db="EMBL/GenBank/DDBJ databases">
        <title>Rothia sp. isolated from sandalwood seedling.</title>
        <authorList>
            <person name="Tuikhar N."/>
            <person name="Kirdat K."/>
            <person name="Thorat V."/>
            <person name="Swetha P."/>
            <person name="Padma S."/>
            <person name="Sundararaj R."/>
            <person name="Yadav A."/>
        </authorList>
    </citation>
    <scope>NUCLEOTIDE SEQUENCE</scope>
    <source>
        <strain evidence="3">AR01</strain>
    </source>
</reference>
<feature type="transmembrane region" description="Helical" evidence="2">
    <location>
        <begin position="197"/>
        <end position="218"/>
    </location>
</feature>
<gene>
    <name evidence="3" type="ORF">NBM05_12910</name>
</gene>
<dbReference type="RefSeq" id="WP_254168194.1">
    <property type="nucleotide sequence ID" value="NZ_JANAFB010000040.1"/>
</dbReference>
<feature type="transmembrane region" description="Helical" evidence="2">
    <location>
        <begin position="68"/>
        <end position="92"/>
    </location>
</feature>
<keyword evidence="2" id="KW-1133">Transmembrane helix</keyword>
<dbReference type="EMBL" id="JANAFB010000040">
    <property type="protein sequence ID" value="MCP3426880.1"/>
    <property type="molecule type" value="Genomic_DNA"/>
</dbReference>
<keyword evidence="4" id="KW-1185">Reference proteome</keyword>
<feature type="region of interest" description="Disordered" evidence="1">
    <location>
        <begin position="253"/>
        <end position="301"/>
    </location>
</feature>
<evidence type="ECO:0000256" key="1">
    <source>
        <dbReference type="SAM" id="MobiDB-lite"/>
    </source>
</evidence>
<evidence type="ECO:0000256" key="2">
    <source>
        <dbReference type="SAM" id="Phobius"/>
    </source>
</evidence>
<evidence type="ECO:0000313" key="4">
    <source>
        <dbReference type="Proteomes" id="UP001139502"/>
    </source>
</evidence>
<evidence type="ECO:0000313" key="3">
    <source>
        <dbReference type="EMBL" id="MCP3426880.1"/>
    </source>
</evidence>
<dbReference type="PANTHER" id="PTHR37314:SF4">
    <property type="entry name" value="UPF0700 TRANSMEMBRANE PROTEIN YOAK"/>
    <property type="match status" value="1"/>
</dbReference>
<organism evidence="3 4">
    <name type="scientific">Rothia santali</name>
    <dbReference type="NCBI Taxonomy" id="2949643"/>
    <lineage>
        <taxon>Bacteria</taxon>
        <taxon>Bacillati</taxon>
        <taxon>Actinomycetota</taxon>
        <taxon>Actinomycetes</taxon>
        <taxon>Micrococcales</taxon>
        <taxon>Micrococcaceae</taxon>
        <taxon>Rothia</taxon>
    </lineage>
</organism>
<comment type="caution">
    <text evidence="3">The sequence shown here is derived from an EMBL/GenBank/DDBJ whole genome shotgun (WGS) entry which is preliminary data.</text>
</comment>
<keyword evidence="2" id="KW-0812">Transmembrane</keyword>
<name>A0A9X2KJ98_9MICC</name>
<sequence>MLLTRVYRYAHLLSGPRRTPLFDRHLAYLLVLIAGALNAVGFVAVGMYTSHMTGMFADLAANTLAFDVGLIVAGVLAICSFVLGAVSSTVLFTWGSRHRLASRYANVLVIEGFLMLFIGLLAGTADQQHYERLLVIPLCFTMGLQNALITKIRDFPVRTTHVTGMITDLGVELGRLLYFSRKPGACRVRADREKLTVLSTLIGLFLVGGMIGGSAYWLLGFKTLLVGAVLILLAALPPSVRDLVGKVKKRSAAGGEASGRLPVVSSAGAGAGAGAGPGRAGGAGRDDSSSGPATSGPGGDR</sequence>
<dbReference type="Proteomes" id="UP001139502">
    <property type="component" value="Unassembled WGS sequence"/>
</dbReference>
<dbReference type="Pfam" id="PF06912">
    <property type="entry name" value="DUF1275"/>
    <property type="match status" value="1"/>
</dbReference>